<keyword evidence="4" id="KW-0274">FAD</keyword>
<dbReference type="Proteomes" id="UP000323046">
    <property type="component" value="Chromosome"/>
</dbReference>
<keyword evidence="10" id="KW-1185">Reference proteome</keyword>
<dbReference type="Pfam" id="PF02770">
    <property type="entry name" value="Acyl-CoA_dh_M"/>
    <property type="match status" value="1"/>
</dbReference>
<dbReference type="InterPro" id="IPR009100">
    <property type="entry name" value="AcylCoA_DH/oxidase_NM_dom_sf"/>
</dbReference>
<evidence type="ECO:0000259" key="6">
    <source>
        <dbReference type="Pfam" id="PF00441"/>
    </source>
</evidence>
<gene>
    <name evidence="9" type="ORF">DEJ47_24940</name>
</gene>
<dbReference type="GO" id="GO:0050660">
    <property type="term" value="F:flavin adenine dinucleotide binding"/>
    <property type="evidence" value="ECO:0007669"/>
    <property type="project" value="InterPro"/>
</dbReference>
<comment type="cofactor">
    <cofactor evidence="1">
        <name>FAD</name>
        <dbReference type="ChEBI" id="CHEBI:57692"/>
    </cofactor>
</comment>
<dbReference type="GO" id="GO:0016627">
    <property type="term" value="F:oxidoreductase activity, acting on the CH-CH group of donors"/>
    <property type="evidence" value="ECO:0007669"/>
    <property type="project" value="InterPro"/>
</dbReference>
<dbReference type="Gene3D" id="1.20.140.10">
    <property type="entry name" value="Butyryl-CoA Dehydrogenase, subunit A, domain 3"/>
    <property type="match status" value="2"/>
</dbReference>
<keyword evidence="3" id="KW-0285">Flavoprotein</keyword>
<evidence type="ECO:0000259" key="7">
    <source>
        <dbReference type="Pfam" id="PF02770"/>
    </source>
</evidence>
<evidence type="ECO:0000313" key="10">
    <source>
        <dbReference type="Proteomes" id="UP000323046"/>
    </source>
</evidence>
<dbReference type="Gene3D" id="2.40.110.10">
    <property type="entry name" value="Butyryl-CoA Dehydrogenase, subunit A, domain 2"/>
    <property type="match status" value="1"/>
</dbReference>
<dbReference type="AlphaFoldDB" id="A0A5P2BFG4"/>
<evidence type="ECO:0000256" key="5">
    <source>
        <dbReference type="ARBA" id="ARBA00023002"/>
    </source>
</evidence>
<protein>
    <recommendedName>
        <fullName evidence="11">Acyl-CoA dehydrogenase</fullName>
    </recommendedName>
</protein>
<feature type="domain" description="Acyl-CoA dehydrogenase/oxidase C-terminal" evidence="6">
    <location>
        <begin position="583"/>
        <end position="709"/>
    </location>
</feature>
<dbReference type="Pfam" id="PF00441">
    <property type="entry name" value="Acyl-CoA_dh_1"/>
    <property type="match status" value="2"/>
</dbReference>
<reference evidence="9 10" key="1">
    <citation type="submission" date="2018-05" db="EMBL/GenBank/DDBJ databases">
        <title>Streptomyces venezuelae.</title>
        <authorList>
            <person name="Kim W."/>
            <person name="Lee N."/>
            <person name="Cho B.-K."/>
        </authorList>
    </citation>
    <scope>NUCLEOTIDE SEQUENCE [LARGE SCALE GENOMIC DNA]</scope>
    <source>
        <strain evidence="9 10">ATCC 14583</strain>
    </source>
</reference>
<evidence type="ECO:0000256" key="1">
    <source>
        <dbReference type="ARBA" id="ARBA00001974"/>
    </source>
</evidence>
<dbReference type="InterPro" id="IPR009075">
    <property type="entry name" value="AcylCo_DH/oxidase_C"/>
</dbReference>
<dbReference type="PANTHER" id="PTHR43292:SF3">
    <property type="entry name" value="ACYL-COA DEHYDROGENASE FADE29"/>
    <property type="match status" value="1"/>
</dbReference>
<dbReference type="PANTHER" id="PTHR43292">
    <property type="entry name" value="ACYL-COA DEHYDROGENASE"/>
    <property type="match status" value="1"/>
</dbReference>
<dbReference type="RefSeq" id="WP_150171800.1">
    <property type="nucleotide sequence ID" value="NZ_CP029193.1"/>
</dbReference>
<dbReference type="SUPFAM" id="SSF56645">
    <property type="entry name" value="Acyl-CoA dehydrogenase NM domain-like"/>
    <property type="match status" value="2"/>
</dbReference>
<name>A0A5P2BFG4_STRVZ</name>
<evidence type="ECO:0000256" key="2">
    <source>
        <dbReference type="ARBA" id="ARBA00009347"/>
    </source>
</evidence>
<feature type="domain" description="Acyl-CoA dehydrogenase/oxidase N-terminal" evidence="8">
    <location>
        <begin position="7"/>
        <end position="120"/>
    </location>
</feature>
<evidence type="ECO:0000256" key="4">
    <source>
        <dbReference type="ARBA" id="ARBA00022827"/>
    </source>
</evidence>
<dbReference type="InterPro" id="IPR046373">
    <property type="entry name" value="Acyl-CoA_Oxase/DH_mid-dom_sf"/>
</dbReference>
<dbReference type="EMBL" id="CP029193">
    <property type="protein sequence ID" value="QES29245.1"/>
    <property type="molecule type" value="Genomic_DNA"/>
</dbReference>
<sequence length="737" mass="78106">MDFGFTPAQDAFRAGIREELRGADIRAELDALDTDGSREPDVRPLYRALGRRGLLAVDWPRPYGGRGAGTVEASIAAEELTRAGVPDTLHVNTVQIVGMFLLHAGTERLKDRYLPAIGEGRSFASVLYTEPEAGSDLAGLRTTAVRDGDDFVLDGVKAYNLKSDLTDVALCAARTDRDAGRYQGITLFMVAMDAPGVRRETIPGIADEQFHRVVLDGVRVPADDVVGAVGQGWELLTQALAVERTGLDYSLKAERWYAATLARGLDPEELERCGRYGALVEASRLHAWRVLGQLADGLDIDPTCAATAKYVTSELARSVAAWANMTSPTPTGVLEAAYREAPGLTFSAGTSEMMLQLIASGEGGGVAAAWEAGEDALTRQLRQTFRTRFAAVTAARDHGGADAVQGPPAADGASCPGWPALVELGAPLFEVAADRGGFDLGLPASLVTCEELGRAALGGPYRATALTADVLRACAADGAHQDLMDAVGSGELTVSADAFGACDPPKAREDRHGWLVEAPAGVPETPDTTHRLLFLRTADGIAPALVPAAPTERRPDARDGDIVVPHESVLGLLQEDLWTQVTARARLRQAAHLLGLAEGAHGAARAYALRRQQFGSALHDFQGVSFTLARAATETETVRLAVHRAGRLAEEGRPCERAAVDALALAAETAARVTAAAVHLCGVRGLTAGLPVQRYYRLARTEAVRMGTAARLFREAGRLRLSGRTDLELLTAPADSD</sequence>
<dbReference type="Pfam" id="PF02771">
    <property type="entry name" value="Acyl-CoA_dh_N"/>
    <property type="match status" value="1"/>
</dbReference>
<dbReference type="SUPFAM" id="SSF47203">
    <property type="entry name" value="Acyl-CoA dehydrogenase C-terminal domain-like"/>
    <property type="match status" value="2"/>
</dbReference>
<accession>A0A5P2BFG4</accession>
<dbReference type="InterPro" id="IPR037069">
    <property type="entry name" value="AcylCoA_DH/ox_N_sf"/>
</dbReference>
<feature type="domain" description="Acyl-CoA dehydrogenase/oxidase C-terminal" evidence="6">
    <location>
        <begin position="271"/>
        <end position="360"/>
    </location>
</feature>
<dbReference type="InterPro" id="IPR036250">
    <property type="entry name" value="AcylCo_DH-like_C"/>
</dbReference>
<organism evidence="9 10">
    <name type="scientific">Streptomyces venezuelae</name>
    <dbReference type="NCBI Taxonomy" id="54571"/>
    <lineage>
        <taxon>Bacteria</taxon>
        <taxon>Bacillati</taxon>
        <taxon>Actinomycetota</taxon>
        <taxon>Actinomycetes</taxon>
        <taxon>Kitasatosporales</taxon>
        <taxon>Streptomycetaceae</taxon>
        <taxon>Streptomyces</taxon>
    </lineage>
</organism>
<proteinExistence type="inferred from homology"/>
<keyword evidence="5" id="KW-0560">Oxidoreductase</keyword>
<dbReference type="GO" id="GO:0005886">
    <property type="term" value="C:plasma membrane"/>
    <property type="evidence" value="ECO:0007669"/>
    <property type="project" value="TreeGrafter"/>
</dbReference>
<dbReference type="Gene3D" id="1.10.540.10">
    <property type="entry name" value="Acyl-CoA dehydrogenase/oxidase, N-terminal domain"/>
    <property type="match status" value="2"/>
</dbReference>
<dbReference type="InterPro" id="IPR006091">
    <property type="entry name" value="Acyl-CoA_Oxase/DH_mid-dom"/>
</dbReference>
<dbReference type="InterPro" id="IPR013786">
    <property type="entry name" value="AcylCoA_DH/ox_N"/>
</dbReference>
<dbReference type="InterPro" id="IPR052161">
    <property type="entry name" value="Mycobact_Acyl-CoA_DH"/>
</dbReference>
<comment type="similarity">
    <text evidence="2">Belongs to the acyl-CoA dehydrogenase family.</text>
</comment>
<dbReference type="OrthoDB" id="3778631at2"/>
<feature type="domain" description="Acyl-CoA oxidase/dehydrogenase middle" evidence="7">
    <location>
        <begin position="127"/>
        <end position="218"/>
    </location>
</feature>
<evidence type="ECO:0008006" key="11">
    <source>
        <dbReference type="Google" id="ProtNLM"/>
    </source>
</evidence>
<evidence type="ECO:0000313" key="9">
    <source>
        <dbReference type="EMBL" id="QES29245.1"/>
    </source>
</evidence>
<evidence type="ECO:0000256" key="3">
    <source>
        <dbReference type="ARBA" id="ARBA00022630"/>
    </source>
</evidence>
<evidence type="ECO:0000259" key="8">
    <source>
        <dbReference type="Pfam" id="PF02771"/>
    </source>
</evidence>